<dbReference type="InterPro" id="IPR011001">
    <property type="entry name" value="Saposin-like"/>
</dbReference>
<reference evidence="4 5" key="1">
    <citation type="submission" date="2019-12" db="EMBL/GenBank/DDBJ databases">
        <title>Chromosome-level assembly of the Caenorhabditis remanei genome.</title>
        <authorList>
            <person name="Teterina A.A."/>
            <person name="Willis J.H."/>
            <person name="Phillips P.C."/>
        </authorList>
    </citation>
    <scope>NUCLEOTIDE SEQUENCE [LARGE SCALE GENOMIC DNA]</scope>
    <source>
        <strain evidence="4 5">PX506</strain>
        <tissue evidence="4">Whole organism</tissue>
    </source>
</reference>
<dbReference type="Pfam" id="PF03489">
    <property type="entry name" value="SapB_2"/>
    <property type="match status" value="1"/>
</dbReference>
<dbReference type="Proteomes" id="UP000483820">
    <property type="component" value="Chromosome X"/>
</dbReference>
<keyword evidence="2" id="KW-1133">Transmembrane helix</keyword>
<evidence type="ECO:0000256" key="2">
    <source>
        <dbReference type="SAM" id="Phobius"/>
    </source>
</evidence>
<evidence type="ECO:0000313" key="4">
    <source>
        <dbReference type="EMBL" id="KAF1748837.1"/>
    </source>
</evidence>
<dbReference type="CTD" id="9826622"/>
<gene>
    <name evidence="4" type="ORF">GCK72_025304</name>
</gene>
<protein>
    <recommendedName>
        <fullName evidence="3">Saposin B-type domain-containing protein</fullName>
    </recommendedName>
</protein>
<dbReference type="GeneID" id="9826622"/>
<keyword evidence="2" id="KW-0812">Transmembrane</keyword>
<feature type="transmembrane region" description="Helical" evidence="2">
    <location>
        <begin position="6"/>
        <end position="24"/>
    </location>
</feature>
<dbReference type="RefSeq" id="XP_003100251.2">
    <property type="nucleotide sequence ID" value="XM_003100203.2"/>
</dbReference>
<sequence>MHPSQVVAIVLIVISVSFINAEIIQKGKLAKHGMLKENKPNCLMIRSGLGCACSSCKEIVGFTRMLILNHVPEEQEVLDKVCNRIFGDDKKKESFCEELIKEELPDIIKYVRSHLEPKQACAKFC</sequence>
<comment type="caution">
    <text evidence="4">The sequence shown here is derived from an EMBL/GenBank/DDBJ whole genome shotgun (WGS) entry which is preliminary data.</text>
</comment>
<evidence type="ECO:0000259" key="3">
    <source>
        <dbReference type="PROSITE" id="PS50015"/>
    </source>
</evidence>
<keyword evidence="2" id="KW-0472">Membrane</keyword>
<dbReference type="PROSITE" id="PS50015">
    <property type="entry name" value="SAP_B"/>
    <property type="match status" value="1"/>
</dbReference>
<dbReference type="SMART" id="SM00741">
    <property type="entry name" value="SapB"/>
    <property type="match status" value="1"/>
</dbReference>
<feature type="domain" description="Saposin B-type" evidence="3">
    <location>
        <begin position="49"/>
        <end position="125"/>
    </location>
</feature>
<evidence type="ECO:0000313" key="5">
    <source>
        <dbReference type="Proteomes" id="UP000483820"/>
    </source>
</evidence>
<organism evidence="4 5">
    <name type="scientific">Caenorhabditis remanei</name>
    <name type="common">Caenorhabditis vulgaris</name>
    <dbReference type="NCBI Taxonomy" id="31234"/>
    <lineage>
        <taxon>Eukaryota</taxon>
        <taxon>Metazoa</taxon>
        <taxon>Ecdysozoa</taxon>
        <taxon>Nematoda</taxon>
        <taxon>Chromadorea</taxon>
        <taxon>Rhabditida</taxon>
        <taxon>Rhabditina</taxon>
        <taxon>Rhabditomorpha</taxon>
        <taxon>Rhabditoidea</taxon>
        <taxon>Rhabditidae</taxon>
        <taxon>Peloderinae</taxon>
        <taxon>Caenorhabditis</taxon>
    </lineage>
</organism>
<dbReference type="Gene3D" id="1.10.225.10">
    <property type="entry name" value="Saposin-like"/>
    <property type="match status" value="1"/>
</dbReference>
<dbReference type="KEGG" id="crq:GCK72_025304"/>
<evidence type="ECO:0000256" key="1">
    <source>
        <dbReference type="ARBA" id="ARBA00023157"/>
    </source>
</evidence>
<dbReference type="InterPro" id="IPR008138">
    <property type="entry name" value="SapB_2"/>
</dbReference>
<dbReference type="AlphaFoldDB" id="A0A6A5G1K4"/>
<proteinExistence type="predicted"/>
<name>A0A6A5G1K4_CAERE</name>
<accession>A0A6A5G1K4</accession>
<dbReference type="SUPFAM" id="SSF47862">
    <property type="entry name" value="Saposin"/>
    <property type="match status" value="1"/>
</dbReference>
<dbReference type="EMBL" id="WUAV01000006">
    <property type="protein sequence ID" value="KAF1748837.1"/>
    <property type="molecule type" value="Genomic_DNA"/>
</dbReference>
<keyword evidence="1" id="KW-1015">Disulfide bond</keyword>
<dbReference type="InterPro" id="IPR008139">
    <property type="entry name" value="SaposinB_dom"/>
</dbReference>